<dbReference type="InterPro" id="IPR002048">
    <property type="entry name" value="EF_hand_dom"/>
</dbReference>
<dbReference type="Proteomes" id="UP001352852">
    <property type="component" value="Unassembled WGS sequence"/>
</dbReference>
<dbReference type="InterPro" id="IPR011992">
    <property type="entry name" value="EF-hand-dom_pair"/>
</dbReference>
<dbReference type="SUPFAM" id="SSF47473">
    <property type="entry name" value="EF-hand"/>
    <property type="match status" value="1"/>
</dbReference>
<keyword evidence="3" id="KW-0963">Cytoplasm</keyword>
<evidence type="ECO:0000313" key="11">
    <source>
        <dbReference type="EMBL" id="MED6286149.1"/>
    </source>
</evidence>
<dbReference type="EMBL" id="JAHUTJ010057501">
    <property type="protein sequence ID" value="MED6286149.1"/>
    <property type="molecule type" value="Genomic_DNA"/>
</dbReference>
<evidence type="ECO:0000256" key="7">
    <source>
        <dbReference type="ARBA" id="ARBA00023136"/>
    </source>
</evidence>
<evidence type="ECO:0000313" key="12">
    <source>
        <dbReference type="Proteomes" id="UP001352852"/>
    </source>
</evidence>
<comment type="similarity">
    <text evidence="1 8">Belongs to the NKD family.</text>
</comment>
<accession>A0ABU7EJP8</accession>
<evidence type="ECO:0000256" key="4">
    <source>
        <dbReference type="ARBA" id="ARBA00022687"/>
    </source>
</evidence>
<evidence type="ECO:0000256" key="6">
    <source>
        <dbReference type="ARBA" id="ARBA00022837"/>
    </source>
</evidence>
<organism evidence="11 12">
    <name type="scientific">Characodon lateralis</name>
    <dbReference type="NCBI Taxonomy" id="208331"/>
    <lineage>
        <taxon>Eukaryota</taxon>
        <taxon>Metazoa</taxon>
        <taxon>Chordata</taxon>
        <taxon>Craniata</taxon>
        <taxon>Vertebrata</taxon>
        <taxon>Euteleostomi</taxon>
        <taxon>Actinopterygii</taxon>
        <taxon>Neopterygii</taxon>
        <taxon>Teleostei</taxon>
        <taxon>Neoteleostei</taxon>
        <taxon>Acanthomorphata</taxon>
        <taxon>Ovalentaria</taxon>
        <taxon>Atherinomorphae</taxon>
        <taxon>Cyprinodontiformes</taxon>
        <taxon>Goodeidae</taxon>
        <taxon>Characodon</taxon>
    </lineage>
</organism>
<dbReference type="InterPro" id="IPR040140">
    <property type="entry name" value="Nkd-like"/>
</dbReference>
<dbReference type="Gene3D" id="1.10.238.10">
    <property type="entry name" value="EF-hand"/>
    <property type="match status" value="1"/>
</dbReference>
<proteinExistence type="inferred from homology"/>
<evidence type="ECO:0000256" key="9">
    <source>
        <dbReference type="SAM" id="MobiDB-lite"/>
    </source>
</evidence>
<dbReference type="PANTHER" id="PTHR22611:SF2">
    <property type="entry name" value="PROTEIN NAKED CUTICLE HOMOLOG 1"/>
    <property type="match status" value="1"/>
</dbReference>
<evidence type="ECO:0000256" key="1">
    <source>
        <dbReference type="ARBA" id="ARBA00007081"/>
    </source>
</evidence>
<evidence type="ECO:0000256" key="5">
    <source>
        <dbReference type="ARBA" id="ARBA00022723"/>
    </source>
</evidence>
<feature type="region of interest" description="Disordered" evidence="9">
    <location>
        <begin position="192"/>
        <end position="227"/>
    </location>
</feature>
<keyword evidence="4 8" id="KW-0879">Wnt signaling pathway</keyword>
<keyword evidence="6 8" id="KW-0106">Calcium</keyword>
<comment type="caution">
    <text evidence="11">The sequence shown here is derived from an EMBL/GenBank/DDBJ whole genome shotgun (WGS) entry which is preliminary data.</text>
</comment>
<sequence>MGKLHSKHAAICKPRESPEGDSFVVNACLAKKGVDDWLVKQKYYCTSSRLGQQDCHHKGNCGLTARDSLACGEGIIDEHYRLEVALPPEKTDSCCVEEKMQERDSRSPAGAQKQLRFEELECAVSVEEDNRQEWTFTLYDFDNNGKVTREDITSLLHTIYEVVDASVNHSPGNSKTLRVKLSVAPDSSQRWRSCAQGASEMSHSREKNDKCFEDPKSADKKSRALLR</sequence>
<dbReference type="InterPro" id="IPR018247">
    <property type="entry name" value="EF_Hand_1_Ca_BS"/>
</dbReference>
<dbReference type="PROSITE" id="PS00018">
    <property type="entry name" value="EF_HAND_1"/>
    <property type="match status" value="1"/>
</dbReference>
<keyword evidence="5 8" id="KW-0479">Metal-binding</keyword>
<evidence type="ECO:0000256" key="8">
    <source>
        <dbReference type="RuleBase" id="RU367060"/>
    </source>
</evidence>
<evidence type="ECO:0000259" key="10">
    <source>
        <dbReference type="PROSITE" id="PS50222"/>
    </source>
</evidence>
<evidence type="ECO:0000256" key="2">
    <source>
        <dbReference type="ARBA" id="ARBA00022475"/>
    </source>
</evidence>
<gene>
    <name evidence="11" type="primary">NKD1_1</name>
    <name evidence="11" type="ORF">CHARACLAT_002868</name>
</gene>
<comment type="function">
    <text evidence="8">Cell autonomous antagonist of the canonical Wnt signaling pathway.</text>
</comment>
<dbReference type="PANTHER" id="PTHR22611">
    <property type="entry name" value="PROTEIN NAKED CUTICLE"/>
    <property type="match status" value="1"/>
</dbReference>
<feature type="domain" description="EF-hand" evidence="10">
    <location>
        <begin position="127"/>
        <end position="162"/>
    </location>
</feature>
<keyword evidence="12" id="KW-1185">Reference proteome</keyword>
<dbReference type="PROSITE" id="PS50222">
    <property type="entry name" value="EF_HAND_2"/>
    <property type="match status" value="1"/>
</dbReference>
<comment type="subcellular location">
    <subcellularLocation>
        <location evidence="8">Cell membrane</location>
    </subcellularLocation>
    <subcellularLocation>
        <location evidence="8">Cytoplasm</location>
    </subcellularLocation>
</comment>
<name>A0ABU7EJP8_9TELE</name>
<evidence type="ECO:0000256" key="3">
    <source>
        <dbReference type="ARBA" id="ARBA00022490"/>
    </source>
</evidence>
<keyword evidence="7" id="KW-0472">Membrane</keyword>
<protein>
    <recommendedName>
        <fullName evidence="8">Protein naked cuticle homolog</fullName>
    </recommendedName>
</protein>
<feature type="compositionally biased region" description="Basic and acidic residues" evidence="9">
    <location>
        <begin position="202"/>
        <end position="227"/>
    </location>
</feature>
<keyword evidence="2 8" id="KW-1003">Cell membrane</keyword>
<reference evidence="11 12" key="1">
    <citation type="submission" date="2021-06" db="EMBL/GenBank/DDBJ databases">
        <authorList>
            <person name="Palmer J.M."/>
        </authorList>
    </citation>
    <scope>NUCLEOTIDE SEQUENCE [LARGE SCALE GENOMIC DNA]</scope>
    <source>
        <strain evidence="11 12">CL_MEX2019</strain>
        <tissue evidence="11">Muscle</tissue>
    </source>
</reference>